<dbReference type="AlphaFoldDB" id="A0AAW3S3R3"/>
<dbReference type="RefSeq" id="WP_080354858.1">
    <property type="nucleotide sequence ID" value="NZ_CP040433.1"/>
</dbReference>
<dbReference type="InterPro" id="IPR002711">
    <property type="entry name" value="HNH"/>
</dbReference>
<dbReference type="Gene3D" id="1.10.30.50">
    <property type="match status" value="1"/>
</dbReference>
<dbReference type="GO" id="GO:0003676">
    <property type="term" value="F:nucleic acid binding"/>
    <property type="evidence" value="ECO:0007669"/>
    <property type="project" value="InterPro"/>
</dbReference>
<name>A0AAW3S3R3_STEMA</name>
<accession>A0AAW3S3R3</accession>
<reference evidence="2" key="2">
    <citation type="journal article" date="2020" name="Front. Microbiol.">
        <title>Genetic Variants of the DSF Quorum Sensing System in Stenotrophomonas maltophilia Influence Virulence and Resistance Phenotypes Among Genotypically Diverse Clinical Isolates.</title>
        <authorList>
            <person name="Yero D."/>
            <person name="Huedo P."/>
            <person name="Conchillo-Sole O."/>
            <person name="Martinez-Servat S."/>
            <person name="Mamat U."/>
            <person name="Coves X."/>
            <person name="Llanas F."/>
            <person name="Roca I."/>
            <person name="Vila J."/>
            <person name="Schaible U.E."/>
            <person name="Daura X."/>
            <person name="Gibert I."/>
        </authorList>
    </citation>
    <scope>NUCLEOTIDE SEQUENCE</scope>
    <source>
        <strain evidence="2">OG156</strain>
    </source>
</reference>
<dbReference type="GO" id="GO:0008270">
    <property type="term" value="F:zinc ion binding"/>
    <property type="evidence" value="ECO:0007669"/>
    <property type="project" value="InterPro"/>
</dbReference>
<evidence type="ECO:0000313" key="3">
    <source>
        <dbReference type="Proteomes" id="UP000822271"/>
    </source>
</evidence>
<protein>
    <recommendedName>
        <fullName evidence="1">HNH domain-containing protein</fullName>
    </recommendedName>
</protein>
<evidence type="ECO:0000313" key="2">
    <source>
        <dbReference type="EMBL" id="MBA0311539.1"/>
    </source>
</evidence>
<dbReference type="Proteomes" id="UP000822271">
    <property type="component" value="Unassembled WGS sequence"/>
</dbReference>
<gene>
    <name evidence="2" type="ORF">D7Y33_11070</name>
</gene>
<evidence type="ECO:0000259" key="1">
    <source>
        <dbReference type="Pfam" id="PF01844"/>
    </source>
</evidence>
<organism evidence="2 3">
    <name type="scientific">Stenotrophomonas maltophilia</name>
    <name type="common">Pseudomonas maltophilia</name>
    <name type="synonym">Xanthomonas maltophilia</name>
    <dbReference type="NCBI Taxonomy" id="40324"/>
    <lineage>
        <taxon>Bacteria</taxon>
        <taxon>Pseudomonadati</taxon>
        <taxon>Pseudomonadota</taxon>
        <taxon>Gammaproteobacteria</taxon>
        <taxon>Lysobacterales</taxon>
        <taxon>Lysobacteraceae</taxon>
        <taxon>Stenotrophomonas</taxon>
        <taxon>Stenotrophomonas maltophilia group</taxon>
    </lineage>
</organism>
<dbReference type="Pfam" id="PF01844">
    <property type="entry name" value="HNH"/>
    <property type="match status" value="1"/>
</dbReference>
<comment type="caution">
    <text evidence="2">The sequence shown here is derived from an EMBL/GenBank/DDBJ whole genome shotgun (WGS) entry which is preliminary data.</text>
</comment>
<sequence length="117" mass="12941">MTTKRRKSLRTSAFHAQFGRCYYCGLPMWLAAPSELGLKPSKARAFQCTAEHLVAQQDGGRDVSGNVVAAHARCNQCRHKRSGPAPSPETFRALVQKRLAVGRWWSRLPPGIARAPV</sequence>
<feature type="domain" description="HNH" evidence="1">
    <location>
        <begin position="47"/>
        <end position="81"/>
    </location>
</feature>
<reference evidence="2" key="1">
    <citation type="submission" date="2018-09" db="EMBL/GenBank/DDBJ databases">
        <authorList>
            <person name="Groschel M."/>
            <person name="Kohl T."/>
            <person name="Conchillo-Sole O."/>
            <person name="Mamat U."/>
            <person name="Yero D."/>
            <person name="Niemann S."/>
            <person name="Daura X."/>
            <person name="Gibert I."/>
        </authorList>
    </citation>
    <scope>NUCLEOTIDE SEQUENCE</scope>
    <source>
        <strain evidence="2">OG156</strain>
    </source>
</reference>
<dbReference type="GO" id="GO:0004519">
    <property type="term" value="F:endonuclease activity"/>
    <property type="evidence" value="ECO:0007669"/>
    <property type="project" value="InterPro"/>
</dbReference>
<proteinExistence type="predicted"/>
<dbReference type="EMBL" id="RAUE01000017">
    <property type="protein sequence ID" value="MBA0311539.1"/>
    <property type="molecule type" value="Genomic_DNA"/>
</dbReference>